<dbReference type="InterPro" id="IPR000843">
    <property type="entry name" value="HTH_LacI"/>
</dbReference>
<dbReference type="Pfam" id="PF00356">
    <property type="entry name" value="LacI"/>
    <property type="match status" value="1"/>
</dbReference>
<keyword evidence="2" id="KW-0238">DNA-binding</keyword>
<dbReference type="SUPFAM" id="SSF47413">
    <property type="entry name" value="lambda repressor-like DNA-binding domains"/>
    <property type="match status" value="1"/>
</dbReference>
<dbReference type="SMART" id="SM00354">
    <property type="entry name" value="HTH_LACI"/>
    <property type="match status" value="1"/>
</dbReference>
<evidence type="ECO:0000256" key="1">
    <source>
        <dbReference type="ARBA" id="ARBA00023015"/>
    </source>
</evidence>
<keyword evidence="6" id="KW-1185">Reference proteome</keyword>
<reference evidence="5 6" key="1">
    <citation type="submission" date="2018-03" db="EMBL/GenBank/DDBJ databases">
        <title>Genomic Encyclopedia of Archaeal and Bacterial Type Strains, Phase II (KMG-II): from individual species to whole genera.</title>
        <authorList>
            <person name="Goeker M."/>
        </authorList>
    </citation>
    <scope>NUCLEOTIDE SEQUENCE [LARGE SCALE GENOMIC DNA]</scope>
    <source>
        <strain evidence="5 6">DSM 45312</strain>
    </source>
</reference>
<dbReference type="GO" id="GO:0000976">
    <property type="term" value="F:transcription cis-regulatory region binding"/>
    <property type="evidence" value="ECO:0007669"/>
    <property type="project" value="TreeGrafter"/>
</dbReference>
<dbReference type="InterPro" id="IPR046335">
    <property type="entry name" value="LacI/GalR-like_sensor"/>
</dbReference>
<proteinExistence type="predicted"/>
<organism evidence="5 6">
    <name type="scientific">Murinocardiopsis flavida</name>
    <dbReference type="NCBI Taxonomy" id="645275"/>
    <lineage>
        <taxon>Bacteria</taxon>
        <taxon>Bacillati</taxon>
        <taxon>Actinomycetota</taxon>
        <taxon>Actinomycetes</taxon>
        <taxon>Streptosporangiales</taxon>
        <taxon>Nocardiopsidaceae</taxon>
        <taxon>Murinocardiopsis</taxon>
    </lineage>
</organism>
<dbReference type="PANTHER" id="PTHR30146">
    <property type="entry name" value="LACI-RELATED TRANSCRIPTIONAL REPRESSOR"/>
    <property type="match status" value="1"/>
</dbReference>
<dbReference type="CDD" id="cd06267">
    <property type="entry name" value="PBP1_LacI_sugar_binding-like"/>
    <property type="match status" value="1"/>
</dbReference>
<dbReference type="GO" id="GO:0003700">
    <property type="term" value="F:DNA-binding transcription factor activity"/>
    <property type="evidence" value="ECO:0007669"/>
    <property type="project" value="TreeGrafter"/>
</dbReference>
<dbReference type="CDD" id="cd01392">
    <property type="entry name" value="HTH_LacI"/>
    <property type="match status" value="1"/>
</dbReference>
<keyword evidence="1" id="KW-0805">Transcription regulation</keyword>
<keyword evidence="3" id="KW-0804">Transcription</keyword>
<comment type="caution">
    <text evidence="5">The sequence shown here is derived from an EMBL/GenBank/DDBJ whole genome shotgun (WGS) entry which is preliminary data.</text>
</comment>
<dbReference type="InterPro" id="IPR028082">
    <property type="entry name" value="Peripla_BP_I"/>
</dbReference>
<feature type="domain" description="HTH lacI-type" evidence="4">
    <location>
        <begin position="7"/>
        <end position="61"/>
    </location>
</feature>
<evidence type="ECO:0000313" key="5">
    <source>
        <dbReference type="EMBL" id="PSK82233.1"/>
    </source>
</evidence>
<dbReference type="EMBL" id="PYGA01000043">
    <property type="protein sequence ID" value="PSK82233.1"/>
    <property type="molecule type" value="Genomic_DNA"/>
</dbReference>
<dbReference type="Proteomes" id="UP000240542">
    <property type="component" value="Unassembled WGS sequence"/>
</dbReference>
<protein>
    <submittedName>
        <fullName evidence="5">LacI family transcriptional regulator</fullName>
    </submittedName>
</protein>
<sequence length="342" mass="36639">MAAPEHPRMSDVAERAGVSLSTVSRALRGASGVAPKVRAEIENAAAELGYVVSRGASSLVTGRTGRVAVLVPFLQPWFFGVALAGMNTTLRDAGRDMLVYQVGDVGELDDYIHSLPLRRNVDAVIALALDLDEREIARLDEIGLPVVFCSQRVKGRRSIFIDNTAAAAEATRHLLNLGHTRIAYIQSKDQTGFSWDSRDRLKGYQQAMADAGAEPLVLTERSGREGGARAMGKLMSVERPPTAVFAESDDVASGVLQVVRRSRLAVPGAVSVIGFDDNDLAALFDLTTVSQPVQEMGEHAARLAVDLVDGGAAQSDHHVRLETAFVVRHSTGPPRENMGLHG</sequence>
<name>A0A2P8CB90_9ACTN</name>
<evidence type="ECO:0000313" key="6">
    <source>
        <dbReference type="Proteomes" id="UP000240542"/>
    </source>
</evidence>
<dbReference type="SUPFAM" id="SSF53822">
    <property type="entry name" value="Periplasmic binding protein-like I"/>
    <property type="match status" value="1"/>
</dbReference>
<dbReference type="PROSITE" id="PS00356">
    <property type="entry name" value="HTH_LACI_1"/>
    <property type="match status" value="1"/>
</dbReference>
<evidence type="ECO:0000259" key="4">
    <source>
        <dbReference type="PROSITE" id="PS50932"/>
    </source>
</evidence>
<dbReference type="Gene3D" id="1.10.260.40">
    <property type="entry name" value="lambda repressor-like DNA-binding domains"/>
    <property type="match status" value="1"/>
</dbReference>
<dbReference type="PANTHER" id="PTHR30146:SF109">
    <property type="entry name" value="HTH-TYPE TRANSCRIPTIONAL REGULATOR GALS"/>
    <property type="match status" value="1"/>
</dbReference>
<accession>A0A2P8CB90</accession>
<dbReference type="InterPro" id="IPR010982">
    <property type="entry name" value="Lambda_DNA-bd_dom_sf"/>
</dbReference>
<dbReference type="PROSITE" id="PS50932">
    <property type="entry name" value="HTH_LACI_2"/>
    <property type="match status" value="1"/>
</dbReference>
<dbReference type="Gene3D" id="3.40.50.2300">
    <property type="match status" value="2"/>
</dbReference>
<dbReference type="Pfam" id="PF13377">
    <property type="entry name" value="Peripla_BP_3"/>
    <property type="match status" value="1"/>
</dbReference>
<evidence type="ECO:0000256" key="2">
    <source>
        <dbReference type="ARBA" id="ARBA00023125"/>
    </source>
</evidence>
<evidence type="ECO:0000256" key="3">
    <source>
        <dbReference type="ARBA" id="ARBA00023163"/>
    </source>
</evidence>
<dbReference type="AlphaFoldDB" id="A0A2P8CB90"/>
<gene>
    <name evidence="5" type="ORF">CLV63_1431</name>
</gene>